<comment type="cofactor">
    <cofactor evidence="8">
        <name>Zn(2+)</name>
        <dbReference type="ChEBI" id="CHEBI:29105"/>
    </cofactor>
    <text evidence="8">Binds 1 zinc ion per subunit.</text>
</comment>
<dbReference type="VEuPathDB" id="TrichDB:TVAG_437440"/>
<dbReference type="FunFam" id="3.10.170.20:FF:000003">
    <property type="entry name" value="GP63-like"/>
    <property type="match status" value="1"/>
</dbReference>
<feature type="active site" evidence="7">
    <location>
        <position position="199"/>
    </location>
</feature>
<proteinExistence type="inferred from homology"/>
<dbReference type="PANTHER" id="PTHR10942">
    <property type="entry name" value="LEISHMANOLYSIN-LIKE PEPTIDASE"/>
    <property type="match status" value="1"/>
</dbReference>
<name>A2DFJ0_TRIV3</name>
<evidence type="ECO:0000256" key="6">
    <source>
        <dbReference type="ARBA" id="ARBA00023049"/>
    </source>
</evidence>
<dbReference type="Proteomes" id="UP000001542">
    <property type="component" value="Unassembled WGS sequence"/>
</dbReference>
<keyword evidence="10" id="KW-1185">Reference proteome</keyword>
<comment type="similarity">
    <text evidence="1">Belongs to the peptidase M8 family.</text>
</comment>
<dbReference type="VEuPathDB" id="TrichDB:TVAGG3_0564620"/>
<dbReference type="Gene3D" id="3.10.170.20">
    <property type="match status" value="1"/>
</dbReference>
<dbReference type="SUPFAM" id="SSF55486">
    <property type="entry name" value="Metalloproteases ('zincins'), catalytic domain"/>
    <property type="match status" value="1"/>
</dbReference>
<dbReference type="GO" id="GO:0046872">
    <property type="term" value="F:metal ion binding"/>
    <property type="evidence" value="ECO:0007669"/>
    <property type="project" value="UniProtKB-KW"/>
</dbReference>
<reference evidence="9" key="1">
    <citation type="submission" date="2006-10" db="EMBL/GenBank/DDBJ databases">
        <authorList>
            <person name="Amadeo P."/>
            <person name="Zhao Q."/>
            <person name="Wortman J."/>
            <person name="Fraser-Liggett C."/>
            <person name="Carlton J."/>
        </authorList>
    </citation>
    <scope>NUCLEOTIDE SEQUENCE</scope>
    <source>
        <strain evidence="9">G3</strain>
    </source>
</reference>
<dbReference type="GO" id="GO:0016020">
    <property type="term" value="C:membrane"/>
    <property type="evidence" value="ECO:0007669"/>
    <property type="project" value="InterPro"/>
</dbReference>
<evidence type="ECO:0000313" key="9">
    <source>
        <dbReference type="EMBL" id="EAY20918.1"/>
    </source>
</evidence>
<dbReference type="RefSeq" id="XP_001581904.1">
    <property type="nucleotide sequence ID" value="XM_001581854.1"/>
</dbReference>
<keyword evidence="3 8" id="KW-0479">Metal-binding</keyword>
<organism evidence="9 10">
    <name type="scientific">Trichomonas vaginalis (strain ATCC PRA-98 / G3)</name>
    <dbReference type="NCBI Taxonomy" id="412133"/>
    <lineage>
        <taxon>Eukaryota</taxon>
        <taxon>Metamonada</taxon>
        <taxon>Parabasalia</taxon>
        <taxon>Trichomonadida</taxon>
        <taxon>Trichomonadidae</taxon>
        <taxon>Trichomonas</taxon>
    </lineage>
</organism>
<dbReference type="OrthoDB" id="527990at2759"/>
<dbReference type="PANTHER" id="PTHR10942:SF0">
    <property type="entry name" value="LEISHMANOLYSIN-LIKE PEPTIDASE"/>
    <property type="match status" value="1"/>
</dbReference>
<dbReference type="KEGG" id="tva:5466463"/>
<keyword evidence="6 8" id="KW-0482">Metalloprotease</keyword>
<feature type="binding site" evidence="8">
    <location>
        <position position="198"/>
    </location>
    <ligand>
        <name>Zn(2+)</name>
        <dbReference type="ChEBI" id="CHEBI:29105"/>
        <note>catalytic</note>
    </ligand>
</feature>
<dbReference type="Pfam" id="PF01457">
    <property type="entry name" value="Peptidase_M8"/>
    <property type="match status" value="1"/>
</dbReference>
<keyword evidence="4" id="KW-0378">Hydrolase</keyword>
<evidence type="ECO:0000256" key="2">
    <source>
        <dbReference type="ARBA" id="ARBA00022670"/>
    </source>
</evidence>
<evidence type="ECO:0000256" key="3">
    <source>
        <dbReference type="ARBA" id="ARBA00022723"/>
    </source>
</evidence>
<dbReference type="GO" id="GO:0008233">
    <property type="term" value="F:peptidase activity"/>
    <property type="evidence" value="ECO:0000318"/>
    <property type="project" value="GO_Central"/>
</dbReference>
<dbReference type="FunFam" id="3.90.132.10:FF:000004">
    <property type="entry name" value="GP63-like"/>
    <property type="match status" value="1"/>
</dbReference>
<evidence type="ECO:0000256" key="7">
    <source>
        <dbReference type="PIRSR" id="PIRSR601577-1"/>
    </source>
</evidence>
<reference evidence="9" key="2">
    <citation type="journal article" date="2007" name="Science">
        <title>Draft genome sequence of the sexually transmitted pathogen Trichomonas vaginalis.</title>
        <authorList>
            <person name="Carlton J.M."/>
            <person name="Hirt R.P."/>
            <person name="Silva J.C."/>
            <person name="Delcher A.L."/>
            <person name="Schatz M."/>
            <person name="Zhao Q."/>
            <person name="Wortman J.R."/>
            <person name="Bidwell S.L."/>
            <person name="Alsmark U.C.M."/>
            <person name="Besteiro S."/>
            <person name="Sicheritz-Ponten T."/>
            <person name="Noel C.J."/>
            <person name="Dacks J.B."/>
            <person name="Foster P.G."/>
            <person name="Simillion C."/>
            <person name="Van de Peer Y."/>
            <person name="Miranda-Saavedra D."/>
            <person name="Barton G.J."/>
            <person name="Westrop G.D."/>
            <person name="Mueller S."/>
            <person name="Dessi D."/>
            <person name="Fiori P.L."/>
            <person name="Ren Q."/>
            <person name="Paulsen I."/>
            <person name="Zhang H."/>
            <person name="Bastida-Corcuera F.D."/>
            <person name="Simoes-Barbosa A."/>
            <person name="Brown M.T."/>
            <person name="Hayes R.D."/>
            <person name="Mukherjee M."/>
            <person name="Okumura C.Y."/>
            <person name="Schneider R."/>
            <person name="Smith A.J."/>
            <person name="Vanacova S."/>
            <person name="Villalvazo M."/>
            <person name="Haas B.J."/>
            <person name="Pertea M."/>
            <person name="Feldblyum T.V."/>
            <person name="Utterback T.R."/>
            <person name="Shu C.L."/>
            <person name="Osoegawa K."/>
            <person name="de Jong P.J."/>
            <person name="Hrdy I."/>
            <person name="Horvathova L."/>
            <person name="Zubacova Z."/>
            <person name="Dolezal P."/>
            <person name="Malik S.B."/>
            <person name="Logsdon J.M. Jr."/>
            <person name="Henze K."/>
            <person name="Gupta A."/>
            <person name="Wang C.C."/>
            <person name="Dunne R.L."/>
            <person name="Upcroft J.A."/>
            <person name="Upcroft P."/>
            <person name="White O."/>
            <person name="Salzberg S.L."/>
            <person name="Tang P."/>
            <person name="Chiu C.-H."/>
            <person name="Lee Y.-S."/>
            <person name="Embley T.M."/>
            <person name="Coombs G.H."/>
            <person name="Mottram J.C."/>
            <person name="Tachezy J."/>
            <person name="Fraser-Liggett C.M."/>
            <person name="Johnson P.J."/>
        </authorList>
    </citation>
    <scope>NUCLEOTIDE SEQUENCE [LARGE SCALE GENOMIC DNA]</scope>
    <source>
        <strain evidence="9">G3</strain>
    </source>
</reference>
<evidence type="ECO:0000313" key="10">
    <source>
        <dbReference type="Proteomes" id="UP000001542"/>
    </source>
</evidence>
<dbReference type="GO" id="GO:0004222">
    <property type="term" value="F:metalloendopeptidase activity"/>
    <property type="evidence" value="ECO:0007669"/>
    <property type="project" value="InterPro"/>
</dbReference>
<feature type="binding site" evidence="8">
    <location>
        <position position="202"/>
    </location>
    <ligand>
        <name>Zn(2+)</name>
        <dbReference type="ChEBI" id="CHEBI:29105"/>
        <note>catalytic</note>
    </ligand>
</feature>
<gene>
    <name evidence="9" type="ORF">TVAG_437440</name>
</gene>
<evidence type="ECO:0000256" key="8">
    <source>
        <dbReference type="PIRSR" id="PIRSR601577-2"/>
    </source>
</evidence>
<keyword evidence="5 8" id="KW-0862">Zinc</keyword>
<dbReference type="InParanoid" id="A2DFJ0"/>
<dbReference type="GO" id="GO:0005737">
    <property type="term" value="C:cytoplasm"/>
    <property type="evidence" value="ECO:0000318"/>
    <property type="project" value="GO_Central"/>
</dbReference>
<dbReference type="AlphaFoldDB" id="A2DFJ0"/>
<dbReference type="GO" id="GO:0007155">
    <property type="term" value="P:cell adhesion"/>
    <property type="evidence" value="ECO:0007669"/>
    <property type="project" value="InterPro"/>
</dbReference>
<evidence type="ECO:0000256" key="5">
    <source>
        <dbReference type="ARBA" id="ARBA00022833"/>
    </source>
</evidence>
<dbReference type="GO" id="GO:0006508">
    <property type="term" value="P:proteolysis"/>
    <property type="evidence" value="ECO:0007669"/>
    <property type="project" value="UniProtKB-KW"/>
</dbReference>
<protein>
    <submittedName>
        <fullName evidence="9">GP63-like</fullName>
    </submittedName>
</protein>
<feature type="binding site" evidence="8">
    <location>
        <position position="284"/>
    </location>
    <ligand>
        <name>Zn(2+)</name>
        <dbReference type="ChEBI" id="CHEBI:29105"/>
        <note>catalytic</note>
    </ligand>
</feature>
<dbReference type="EMBL" id="DS113194">
    <property type="protein sequence ID" value="EAY20918.1"/>
    <property type="molecule type" value="Genomic_DNA"/>
</dbReference>
<sequence>MLSLILAYRCGHSHFASHFKKSVKKLSENVEEIYPAWQPIRIKFNYDYIRDQTKDKKGCQPDNKTIGWGGAGYFCNKADTLNETQKEVLITTMENVRHYLESIFKVRRHPNNKFAVKDWELFFDAPVNEATDCDFFMTITVRPYGDDGTIASSASYDFFEDLGHRPRLGGVMINARTIPKEAQNYDSWNNKFFYHCVHEIFHAFGISNYVFDHYHPPNSYKPYENMLCNITVKGKKMTFLTTPYSHKWAVRHHGLEEYVGDNGVKCPSGIELEDMGGYGTEYGHPKARVYMTDLMVGLSIQTNDGPYMRFTDVSMAILLDTGNYKINYKIGQPLLWGNKDSFDGETYLKDFPIQPPQLAFPEQYQGKSYRNTAFACFDFKCTGPLTYEVPYDCVAYPRAHYCKFIEFYNPQRWEEIGYQDVYDYIRFVYPNTICKPG</sequence>
<evidence type="ECO:0000256" key="4">
    <source>
        <dbReference type="ARBA" id="ARBA00022801"/>
    </source>
</evidence>
<dbReference type="InterPro" id="IPR001577">
    <property type="entry name" value="Peptidase_M8"/>
</dbReference>
<keyword evidence="2" id="KW-0645">Protease</keyword>
<accession>A2DFJ0</accession>
<dbReference type="Gene3D" id="3.90.132.10">
    <property type="entry name" value="Leishmanolysin , domain 2"/>
    <property type="match status" value="1"/>
</dbReference>
<evidence type="ECO:0000256" key="1">
    <source>
        <dbReference type="ARBA" id="ARBA00005860"/>
    </source>
</evidence>